<evidence type="ECO:0000313" key="1">
    <source>
        <dbReference type="EMBL" id="KAJ7375473.1"/>
    </source>
</evidence>
<keyword evidence="2" id="KW-1185">Reference proteome</keyword>
<name>A0A9W9Z7R5_9CNID</name>
<proteinExistence type="predicted"/>
<gene>
    <name evidence="1" type="ORF">OS493_002247</name>
</gene>
<comment type="caution">
    <text evidence="1">The sequence shown here is derived from an EMBL/GenBank/DDBJ whole genome shotgun (WGS) entry which is preliminary data.</text>
</comment>
<sequence length="260" mass="30140">MQNFQLLVSGFCRTFPTLAVEAFKSNLQTYRKAAFSVAWMKFLSNFHPGKITQERMIVERLLKNSNQQFDSQSVHGVLSVVNESVYSVIHDHVRRKKADELASGGTCQTRSELQEESDDILIAMMPIPWHKVQRRELHSLAKVFTVESRIFHKEGRSNMPDATLCSVVTTQPTTMRVFYGDNVFHIRAHWAPTKNLTICSFTLQYIICMFTNLPGQSVPLQTRLQRDELGPCVYPTIQTNSSEWEEKRRVRWRIRPSRFV</sequence>
<reference evidence="1" key="1">
    <citation type="submission" date="2023-01" db="EMBL/GenBank/DDBJ databases">
        <title>Genome assembly of the deep-sea coral Lophelia pertusa.</title>
        <authorList>
            <person name="Herrera S."/>
            <person name="Cordes E."/>
        </authorList>
    </citation>
    <scope>NUCLEOTIDE SEQUENCE</scope>
    <source>
        <strain evidence="1">USNM1676648</strain>
        <tissue evidence="1">Polyp</tissue>
    </source>
</reference>
<protein>
    <submittedName>
        <fullName evidence="1">Uncharacterized protein</fullName>
    </submittedName>
</protein>
<evidence type="ECO:0000313" key="2">
    <source>
        <dbReference type="Proteomes" id="UP001163046"/>
    </source>
</evidence>
<dbReference type="Proteomes" id="UP001163046">
    <property type="component" value="Unassembled WGS sequence"/>
</dbReference>
<dbReference type="EMBL" id="MU826826">
    <property type="protein sequence ID" value="KAJ7375473.1"/>
    <property type="molecule type" value="Genomic_DNA"/>
</dbReference>
<dbReference type="AlphaFoldDB" id="A0A9W9Z7R5"/>
<accession>A0A9W9Z7R5</accession>
<organism evidence="1 2">
    <name type="scientific">Desmophyllum pertusum</name>
    <dbReference type="NCBI Taxonomy" id="174260"/>
    <lineage>
        <taxon>Eukaryota</taxon>
        <taxon>Metazoa</taxon>
        <taxon>Cnidaria</taxon>
        <taxon>Anthozoa</taxon>
        <taxon>Hexacorallia</taxon>
        <taxon>Scleractinia</taxon>
        <taxon>Caryophylliina</taxon>
        <taxon>Caryophylliidae</taxon>
        <taxon>Desmophyllum</taxon>
    </lineage>
</organism>